<dbReference type="SUPFAM" id="SSF51126">
    <property type="entry name" value="Pectin lyase-like"/>
    <property type="match status" value="1"/>
</dbReference>
<keyword evidence="1" id="KW-0732">Signal</keyword>
<organism evidence="2 3">
    <name type="scientific">Fulvitalea axinellae</name>
    <dbReference type="NCBI Taxonomy" id="1182444"/>
    <lineage>
        <taxon>Bacteria</taxon>
        <taxon>Pseudomonadati</taxon>
        <taxon>Bacteroidota</taxon>
        <taxon>Cytophagia</taxon>
        <taxon>Cytophagales</taxon>
        <taxon>Persicobacteraceae</taxon>
        <taxon>Fulvitalea</taxon>
    </lineage>
</organism>
<protein>
    <recommendedName>
        <fullName evidence="4">Fibronectin type-III domain-containing protein</fullName>
    </recommendedName>
</protein>
<dbReference type="KEGG" id="fax:FUAX_44020"/>
<dbReference type="Proteomes" id="UP001348817">
    <property type="component" value="Plasmid pFA2"/>
</dbReference>
<evidence type="ECO:0000313" key="3">
    <source>
        <dbReference type="Proteomes" id="UP001348817"/>
    </source>
</evidence>
<keyword evidence="2" id="KW-0614">Plasmid</keyword>
<feature type="chain" id="PRO_5043369942" description="Fibronectin type-III domain-containing protein" evidence="1">
    <location>
        <begin position="21"/>
        <end position="519"/>
    </location>
</feature>
<dbReference type="EMBL" id="AP025316">
    <property type="protein sequence ID" value="BDD11970.1"/>
    <property type="molecule type" value="Genomic_DNA"/>
</dbReference>
<name>A0AAU9DHD7_9BACT</name>
<dbReference type="PANTHER" id="PTHR11319">
    <property type="entry name" value="G PROTEIN-COUPLED RECEPTOR-RELATED"/>
    <property type="match status" value="1"/>
</dbReference>
<dbReference type="InterPro" id="IPR011050">
    <property type="entry name" value="Pectin_lyase_fold/virulence"/>
</dbReference>
<accession>A0AAU9DHD7</accession>
<keyword evidence="3" id="KW-1185">Reference proteome</keyword>
<proteinExistence type="predicted"/>
<dbReference type="PANTHER" id="PTHR11319:SF35">
    <property type="entry name" value="OUTER MEMBRANE PROTEIN PMPC-RELATED"/>
    <property type="match status" value="1"/>
</dbReference>
<sequence>MKKNAYIILLLLGFSAWLGACSKDDGPDEEVKKPKWEITTKEASAVDISKATISGEVTSKGIGNIEKVYFSYWEQGNLASLKKIDSELAEDGKTFSLALEELKTLTTYAYKPVVKLESTLELEGEILSFSTLVDENITEPVVKTMGVDKISYQGGLMKGELVSTGESNSVEYLFVVWEEDKEEQNFAATLADDGKTIEAMPTLNPNTTYNYKVVAINERFIGQGEVKQFTTGNRIYIDVNADGKGDGTTWEDAFTEFTSTISKIKAPDLEIWMAEGTYYVTGHANLWQENIRFYGGFESGAATLSDRDPKANETVIDGRDIRGSGNDMIKTNRGSLENPTLFDGLIFQNGKGGDGVALSADRPVVVKNCVFRENESRYGGAVIIFSTSATFEDCLFTNNHARGHSGAVLNVQGGGKRGDEMKILFERCKFAGNTANGRAGAVGNEKHGGARAPYYSPIFRDCQFVNNKSNNGQGGALSNWSEIFPLYEGVKVWENEGGHCHANTDGACGGLIEEEIPVN</sequence>
<evidence type="ECO:0000256" key="1">
    <source>
        <dbReference type="SAM" id="SignalP"/>
    </source>
</evidence>
<feature type="signal peptide" evidence="1">
    <location>
        <begin position="1"/>
        <end position="20"/>
    </location>
</feature>
<evidence type="ECO:0008006" key="4">
    <source>
        <dbReference type="Google" id="ProtNLM"/>
    </source>
</evidence>
<gene>
    <name evidence="2" type="ORF">FUAX_44020</name>
</gene>
<dbReference type="PROSITE" id="PS51257">
    <property type="entry name" value="PROKAR_LIPOPROTEIN"/>
    <property type="match status" value="1"/>
</dbReference>
<dbReference type="AlphaFoldDB" id="A0AAU9DHD7"/>
<geneLocation type="plasmid" evidence="2 3">
    <name>pFA2</name>
</geneLocation>
<evidence type="ECO:0000313" key="2">
    <source>
        <dbReference type="EMBL" id="BDD11970.1"/>
    </source>
</evidence>
<dbReference type="RefSeq" id="WP_338395123.1">
    <property type="nucleotide sequence ID" value="NZ_AP025316.1"/>
</dbReference>
<reference evidence="2 3" key="1">
    <citation type="submission" date="2021-12" db="EMBL/GenBank/DDBJ databases">
        <title>Genome sequencing of bacteria with rrn-lacking chromosome and rrn-plasmid.</title>
        <authorList>
            <person name="Anda M."/>
            <person name="Iwasaki W."/>
        </authorList>
    </citation>
    <scope>NUCLEOTIDE SEQUENCE [LARGE SCALE GENOMIC DNA]</scope>
    <source>
        <strain evidence="2 3">DSM 100852</strain>
        <plasmid evidence="2 3">pFA2</plasmid>
    </source>
</reference>